<comment type="similarity">
    <text evidence="1 8">Belongs to the glycosyl hydrolase 3 family.</text>
</comment>
<proteinExistence type="inferred from homology"/>
<keyword evidence="2 8" id="KW-0378">Hydrolase</keyword>
<sequence>MFDPQAVLDQLTRDEKVRLLCGADAWHLHGIERLNIPEVTLTDGPHGVRLSDSQALDGSARPATVFPVEAAMAATWNPDLIEQAAAAMGDECQSMGVSVLLGPGLNGKRTPLGGRNFEYFSEDPFLTGAMATAFVRGLQSRGVGACIKHFAGNEQETRRFLINAEIDERTLQELYVEPFAKAIREARPWTVMGAYNAVNGVHACQSPDLLHRILRDQLQFDGLVMSDWVAVKDKVSAHANGLDLEMPGPGLRDQELIAALDSGLMTEVALNERALNVLKLIQRCVEERRDAHPDWDRHHELAVRVATESMVLLKNDNSLLPLSTEESVGVIGEFAHLPRFQGGGSSHMTPRHLVDAFTAVGERTTVQWATGYTGTEVTEEELGEAVALAEIVDKVVLLTGTTDSMESEGFDRADMKLAPDHLQLIEAVARANPNLVVVVHSGSAVETRQFEAHTPAMIQAWLPGEGGGEALARVLFGEVSPSGKLSETFPVRLEHNPTYETFPGSKDTVHYSEGLFTGYRYYDTKTLPVQYPFGHGLSYTRFELSDLTYDAEQRHARVRVTNVGDREGAEVVQLYVHDEASTYRRPEHELKACAKVTLAPGEQREVTLTLDEHAFAYYVPHLGRWAVESGEFELRVGVSSRDIRLTHRIEVESDTEVRILPTLNDTVQDWLADDRTADILQPIFERMKFEQDHPMYGIALGFPIPQLLQFIPHMGYSEAEAEKVKADLEEAWQKLNPDGMEVQIPQG</sequence>
<evidence type="ECO:0000256" key="4">
    <source>
        <dbReference type="ARBA" id="ARBA00023295"/>
    </source>
</evidence>
<dbReference type="Gene3D" id="2.60.40.10">
    <property type="entry name" value="Immunoglobulins"/>
    <property type="match status" value="1"/>
</dbReference>
<reference evidence="10" key="1">
    <citation type="journal article" date="2014" name="Int. J. Syst. Evol. Microbiol.">
        <title>Complete genome sequence of Corynebacterium casei LMG S-19264T (=DSM 44701T), isolated from a smear-ripened cheese.</title>
        <authorList>
            <consortium name="US DOE Joint Genome Institute (JGI-PGF)"/>
            <person name="Walter F."/>
            <person name="Albersmeier A."/>
            <person name="Kalinowski J."/>
            <person name="Ruckert C."/>
        </authorList>
    </citation>
    <scope>NUCLEOTIDE SEQUENCE</scope>
    <source>
        <strain evidence="10">KCTC 22169</strain>
    </source>
</reference>
<dbReference type="Pfam" id="PF01915">
    <property type="entry name" value="Glyco_hydro_3_C"/>
    <property type="match status" value="1"/>
</dbReference>
<evidence type="ECO:0000313" key="10">
    <source>
        <dbReference type="EMBL" id="GGX39151.1"/>
    </source>
</evidence>
<dbReference type="InterPro" id="IPR036881">
    <property type="entry name" value="Glyco_hydro_3_C_sf"/>
</dbReference>
<evidence type="ECO:0000259" key="9">
    <source>
        <dbReference type="SMART" id="SM01217"/>
    </source>
</evidence>
<dbReference type="AlphaFoldDB" id="A0A918K109"/>
<reference evidence="10" key="2">
    <citation type="submission" date="2020-09" db="EMBL/GenBank/DDBJ databases">
        <authorList>
            <person name="Sun Q."/>
            <person name="Kim S."/>
        </authorList>
    </citation>
    <scope>NUCLEOTIDE SEQUENCE</scope>
    <source>
        <strain evidence="10">KCTC 22169</strain>
    </source>
</reference>
<dbReference type="RefSeq" id="WP_189606614.1">
    <property type="nucleotide sequence ID" value="NZ_BMXR01000001.1"/>
</dbReference>
<dbReference type="GO" id="GO:0008422">
    <property type="term" value="F:beta-glucosidase activity"/>
    <property type="evidence" value="ECO:0007669"/>
    <property type="project" value="UniProtKB-ARBA"/>
</dbReference>
<dbReference type="SUPFAM" id="SSF52279">
    <property type="entry name" value="Beta-D-glucan exohydrolase, C-terminal domain"/>
    <property type="match status" value="1"/>
</dbReference>
<keyword evidence="3" id="KW-0119">Carbohydrate metabolism</keyword>
<dbReference type="SMART" id="SM01217">
    <property type="entry name" value="Fn3_like"/>
    <property type="match status" value="1"/>
</dbReference>
<keyword evidence="11" id="KW-1185">Reference proteome</keyword>
<dbReference type="Gene3D" id="3.40.50.1700">
    <property type="entry name" value="Glycoside hydrolase family 3 C-terminal domain"/>
    <property type="match status" value="1"/>
</dbReference>
<dbReference type="InterPro" id="IPR050288">
    <property type="entry name" value="Cellulose_deg_GH3"/>
</dbReference>
<dbReference type="Proteomes" id="UP000626148">
    <property type="component" value="Unassembled WGS sequence"/>
</dbReference>
<dbReference type="PANTHER" id="PTHR42715:SF10">
    <property type="entry name" value="BETA-GLUCOSIDASE"/>
    <property type="match status" value="1"/>
</dbReference>
<evidence type="ECO:0000256" key="7">
    <source>
        <dbReference type="ARBA" id="ARBA00032594"/>
    </source>
</evidence>
<evidence type="ECO:0000313" key="11">
    <source>
        <dbReference type="Proteomes" id="UP000626148"/>
    </source>
</evidence>
<dbReference type="PROSITE" id="PS00775">
    <property type="entry name" value="GLYCOSYL_HYDROL_F3"/>
    <property type="match status" value="1"/>
</dbReference>
<gene>
    <name evidence="10" type="ORF">GCM10007392_01830</name>
</gene>
<protein>
    <recommendedName>
        <fullName evidence="7">Beta-D-glucoside glucohydrolase</fullName>
    </recommendedName>
    <alternativeName>
        <fullName evidence="5">Cellobiase</fullName>
    </alternativeName>
    <alternativeName>
        <fullName evidence="6">Gentiobiase</fullName>
    </alternativeName>
</protein>
<dbReference type="InterPro" id="IPR013783">
    <property type="entry name" value="Ig-like_fold"/>
</dbReference>
<dbReference type="InterPro" id="IPR019800">
    <property type="entry name" value="Glyco_hydro_3_AS"/>
</dbReference>
<dbReference type="PRINTS" id="PR00133">
    <property type="entry name" value="GLHYDRLASE3"/>
</dbReference>
<dbReference type="Pfam" id="PF00933">
    <property type="entry name" value="Glyco_hydro_3"/>
    <property type="match status" value="1"/>
</dbReference>
<evidence type="ECO:0000256" key="1">
    <source>
        <dbReference type="ARBA" id="ARBA00005336"/>
    </source>
</evidence>
<keyword evidence="4 8" id="KW-0326">Glycosidase</keyword>
<evidence type="ECO:0000256" key="5">
    <source>
        <dbReference type="ARBA" id="ARBA00031448"/>
    </source>
</evidence>
<comment type="caution">
    <text evidence="10">The sequence shown here is derived from an EMBL/GenBank/DDBJ whole genome shotgun (WGS) entry which is preliminary data.</text>
</comment>
<dbReference type="InterPro" id="IPR036962">
    <property type="entry name" value="Glyco_hydro_3_N_sf"/>
</dbReference>
<dbReference type="GO" id="GO:0005975">
    <property type="term" value="P:carbohydrate metabolic process"/>
    <property type="evidence" value="ECO:0007669"/>
    <property type="project" value="InterPro"/>
</dbReference>
<organism evidence="10 11">
    <name type="scientific">Saccharospirillum salsuginis</name>
    <dbReference type="NCBI Taxonomy" id="418750"/>
    <lineage>
        <taxon>Bacteria</taxon>
        <taxon>Pseudomonadati</taxon>
        <taxon>Pseudomonadota</taxon>
        <taxon>Gammaproteobacteria</taxon>
        <taxon>Oceanospirillales</taxon>
        <taxon>Saccharospirillaceae</taxon>
        <taxon>Saccharospirillum</taxon>
    </lineage>
</organism>
<dbReference type="InterPro" id="IPR017853">
    <property type="entry name" value="GH"/>
</dbReference>
<evidence type="ECO:0000256" key="3">
    <source>
        <dbReference type="ARBA" id="ARBA00023277"/>
    </source>
</evidence>
<dbReference type="InterPro" id="IPR002772">
    <property type="entry name" value="Glyco_hydro_3_C"/>
</dbReference>
<dbReference type="EMBL" id="BMXR01000001">
    <property type="protein sequence ID" value="GGX39151.1"/>
    <property type="molecule type" value="Genomic_DNA"/>
</dbReference>
<dbReference type="FunFam" id="2.60.40.10:FF:000495">
    <property type="entry name" value="Periplasmic beta-glucosidase"/>
    <property type="match status" value="1"/>
</dbReference>
<dbReference type="Gene3D" id="3.20.20.300">
    <property type="entry name" value="Glycoside hydrolase, family 3, N-terminal domain"/>
    <property type="match status" value="1"/>
</dbReference>
<evidence type="ECO:0000256" key="8">
    <source>
        <dbReference type="RuleBase" id="RU361161"/>
    </source>
</evidence>
<dbReference type="PANTHER" id="PTHR42715">
    <property type="entry name" value="BETA-GLUCOSIDASE"/>
    <property type="match status" value="1"/>
</dbReference>
<feature type="domain" description="Fibronectin type III-like" evidence="9">
    <location>
        <begin position="570"/>
        <end position="640"/>
    </location>
</feature>
<dbReference type="InterPro" id="IPR026891">
    <property type="entry name" value="Fn3-like"/>
</dbReference>
<dbReference type="Pfam" id="PF14310">
    <property type="entry name" value="Fn3-like"/>
    <property type="match status" value="1"/>
</dbReference>
<dbReference type="InterPro" id="IPR001764">
    <property type="entry name" value="Glyco_hydro_3_N"/>
</dbReference>
<evidence type="ECO:0000256" key="2">
    <source>
        <dbReference type="ARBA" id="ARBA00022801"/>
    </source>
</evidence>
<evidence type="ECO:0000256" key="6">
    <source>
        <dbReference type="ARBA" id="ARBA00032194"/>
    </source>
</evidence>
<name>A0A918K109_9GAMM</name>
<dbReference type="SUPFAM" id="SSF51445">
    <property type="entry name" value="(Trans)glycosidases"/>
    <property type="match status" value="1"/>
</dbReference>
<accession>A0A918K109</accession>